<keyword evidence="6 7" id="KW-0472">Membrane</keyword>
<evidence type="ECO:0000256" key="4">
    <source>
        <dbReference type="ARBA" id="ARBA00022692"/>
    </source>
</evidence>
<dbReference type="InterPro" id="IPR000515">
    <property type="entry name" value="MetI-like"/>
</dbReference>
<evidence type="ECO:0000256" key="1">
    <source>
        <dbReference type="ARBA" id="ARBA00004651"/>
    </source>
</evidence>
<feature type="transmembrane region" description="Helical" evidence="7">
    <location>
        <begin position="132"/>
        <end position="153"/>
    </location>
</feature>
<gene>
    <name evidence="9" type="ORF">TPHV1_140055</name>
</gene>
<keyword evidence="5 7" id="KW-1133">Transmembrane helix</keyword>
<dbReference type="AlphaFoldDB" id="A0A0B7GUA1"/>
<accession>A0A0B7GUA1</accession>
<feature type="transmembrane region" description="Helical" evidence="7">
    <location>
        <begin position="104"/>
        <end position="126"/>
    </location>
</feature>
<evidence type="ECO:0000256" key="2">
    <source>
        <dbReference type="ARBA" id="ARBA00022448"/>
    </source>
</evidence>
<dbReference type="Pfam" id="PF00528">
    <property type="entry name" value="BPD_transp_1"/>
    <property type="match status" value="1"/>
</dbReference>
<proteinExistence type="inferred from homology"/>
<dbReference type="EMBL" id="CDNC01000006">
    <property type="protein sequence ID" value="CEM61107.1"/>
    <property type="molecule type" value="Genomic_DNA"/>
</dbReference>
<feature type="transmembrane region" description="Helical" evidence="7">
    <location>
        <begin position="191"/>
        <end position="211"/>
    </location>
</feature>
<keyword evidence="3" id="KW-1003">Cell membrane</keyword>
<evidence type="ECO:0000259" key="8">
    <source>
        <dbReference type="PROSITE" id="PS50928"/>
    </source>
</evidence>
<evidence type="ECO:0000256" key="5">
    <source>
        <dbReference type="ARBA" id="ARBA00022989"/>
    </source>
</evidence>
<feature type="transmembrane region" description="Helical" evidence="7">
    <location>
        <begin position="7"/>
        <end position="30"/>
    </location>
</feature>
<dbReference type="GO" id="GO:0005886">
    <property type="term" value="C:plasma membrane"/>
    <property type="evidence" value="ECO:0007669"/>
    <property type="project" value="UniProtKB-SubCell"/>
</dbReference>
<protein>
    <submittedName>
        <fullName evidence="9">ABC transporter, permease protein</fullName>
    </submittedName>
</protein>
<dbReference type="GO" id="GO:0055085">
    <property type="term" value="P:transmembrane transport"/>
    <property type="evidence" value="ECO:0007669"/>
    <property type="project" value="InterPro"/>
</dbReference>
<feature type="domain" description="ABC transmembrane type-1" evidence="8">
    <location>
        <begin position="69"/>
        <end position="259"/>
    </location>
</feature>
<feature type="transmembrane region" description="Helical" evidence="7">
    <location>
        <begin position="241"/>
        <end position="259"/>
    </location>
</feature>
<dbReference type="PROSITE" id="PS50928">
    <property type="entry name" value="ABC_TM1"/>
    <property type="match status" value="1"/>
</dbReference>
<dbReference type="InterPro" id="IPR035906">
    <property type="entry name" value="MetI-like_sf"/>
</dbReference>
<dbReference type="PANTHER" id="PTHR43744">
    <property type="entry name" value="ABC TRANSPORTER PERMEASE PROTEIN MG189-RELATED-RELATED"/>
    <property type="match status" value="1"/>
</dbReference>
<reference evidence="10" key="1">
    <citation type="submission" date="2015-01" db="EMBL/GenBank/DDBJ databases">
        <authorList>
            <person name="Manzoor Shahid"/>
            <person name="Zubair Saima"/>
        </authorList>
    </citation>
    <scope>NUCLEOTIDE SEQUENCE [LARGE SCALE GENOMIC DNA]</scope>
    <source>
        <strain evidence="10">V1</strain>
    </source>
</reference>
<feature type="transmembrane region" description="Helical" evidence="7">
    <location>
        <begin position="69"/>
        <end position="92"/>
    </location>
</feature>
<evidence type="ECO:0000256" key="6">
    <source>
        <dbReference type="ARBA" id="ARBA00023136"/>
    </source>
</evidence>
<dbReference type="RefSeq" id="WP_044634437.1">
    <property type="nucleotide sequence ID" value="NZ_CDNC01000006.1"/>
</dbReference>
<dbReference type="Proteomes" id="UP000042527">
    <property type="component" value="Unassembled WGS sequence"/>
</dbReference>
<evidence type="ECO:0000256" key="3">
    <source>
        <dbReference type="ARBA" id="ARBA00022475"/>
    </source>
</evidence>
<comment type="subcellular location">
    <subcellularLocation>
        <location evidence="1 7">Cell membrane</location>
        <topology evidence="1 7">Multi-pass membrane protein</topology>
    </subcellularLocation>
</comment>
<dbReference type="CDD" id="cd06261">
    <property type="entry name" value="TM_PBP2"/>
    <property type="match status" value="1"/>
</dbReference>
<dbReference type="SUPFAM" id="SSF161098">
    <property type="entry name" value="MetI-like"/>
    <property type="match status" value="1"/>
</dbReference>
<evidence type="ECO:0000256" key="7">
    <source>
        <dbReference type="RuleBase" id="RU363032"/>
    </source>
</evidence>
<dbReference type="PANTHER" id="PTHR43744:SF12">
    <property type="entry name" value="ABC TRANSPORTER PERMEASE PROTEIN MG189-RELATED"/>
    <property type="match status" value="1"/>
</dbReference>
<organism evidence="9 10">
    <name type="scientific">Treponema phagedenis</name>
    <dbReference type="NCBI Taxonomy" id="162"/>
    <lineage>
        <taxon>Bacteria</taxon>
        <taxon>Pseudomonadati</taxon>
        <taxon>Spirochaetota</taxon>
        <taxon>Spirochaetia</taxon>
        <taxon>Spirochaetales</taxon>
        <taxon>Treponemataceae</taxon>
        <taxon>Treponema</taxon>
    </lineage>
</organism>
<keyword evidence="10" id="KW-1185">Reference proteome</keyword>
<dbReference type="OrthoDB" id="9773467at2"/>
<evidence type="ECO:0000313" key="10">
    <source>
        <dbReference type="Proteomes" id="UP000042527"/>
    </source>
</evidence>
<keyword evidence="4 7" id="KW-0812">Transmembrane</keyword>
<keyword evidence="2 7" id="KW-0813">Transport</keyword>
<evidence type="ECO:0000313" key="9">
    <source>
        <dbReference type="EMBL" id="CEM61107.1"/>
    </source>
</evidence>
<name>A0A0B7GUA1_TREPH</name>
<sequence length="274" mass="30428">MKKGKHLWLLYVLLIIVSAISLFPFVWTFIAATHDSTEIFKISKTFIPGRAFIDNYNELVKFSPIMRNLWNSFFIAALYTALLLIIDSLAGYAFAKLKFKGKDILFFICLCSLFIPQQVTLVPLFIQLNKMSLLNTAFGVILPGLGGIFGVFLMRQNFFAFPDDIIEAATIDGAGMLRTFATIVLPSMRPALASLGILSFVNQWGSYLWPLIVLNERANFTIPLVLALMVAPGQVVNYGSIMVGAVIALVPVLIFFLLFQKHFINGMLSAAVKG</sequence>
<dbReference type="Gene3D" id="1.10.3720.10">
    <property type="entry name" value="MetI-like"/>
    <property type="match status" value="1"/>
</dbReference>
<comment type="similarity">
    <text evidence="7">Belongs to the binding-protein-dependent transport system permease family.</text>
</comment>